<proteinExistence type="predicted"/>
<dbReference type="AlphaFoldDB" id="A0AAJ0B6E0"/>
<feature type="compositionally biased region" description="Polar residues" evidence="1">
    <location>
        <begin position="458"/>
        <end position="471"/>
    </location>
</feature>
<organism evidence="4 5">
    <name type="scientific">Echria macrotheca</name>
    <dbReference type="NCBI Taxonomy" id="438768"/>
    <lineage>
        <taxon>Eukaryota</taxon>
        <taxon>Fungi</taxon>
        <taxon>Dikarya</taxon>
        <taxon>Ascomycota</taxon>
        <taxon>Pezizomycotina</taxon>
        <taxon>Sordariomycetes</taxon>
        <taxon>Sordariomycetidae</taxon>
        <taxon>Sordariales</taxon>
        <taxon>Schizotheciaceae</taxon>
        <taxon>Echria</taxon>
    </lineage>
</organism>
<feature type="transmembrane region" description="Helical" evidence="2">
    <location>
        <begin position="96"/>
        <end position="117"/>
    </location>
</feature>
<keyword evidence="2" id="KW-0812">Transmembrane</keyword>
<feature type="chain" id="PRO_5042534919" evidence="3">
    <location>
        <begin position="18"/>
        <end position="626"/>
    </location>
</feature>
<feature type="transmembrane region" description="Helical" evidence="2">
    <location>
        <begin position="602"/>
        <end position="623"/>
    </location>
</feature>
<evidence type="ECO:0000256" key="3">
    <source>
        <dbReference type="SAM" id="SignalP"/>
    </source>
</evidence>
<feature type="transmembrane region" description="Helical" evidence="2">
    <location>
        <begin position="146"/>
        <end position="166"/>
    </location>
</feature>
<comment type="caution">
    <text evidence="4">The sequence shown here is derived from an EMBL/GenBank/DDBJ whole genome shotgun (WGS) entry which is preliminary data.</text>
</comment>
<feature type="transmembrane region" description="Helical" evidence="2">
    <location>
        <begin position="173"/>
        <end position="191"/>
    </location>
</feature>
<keyword evidence="2" id="KW-1133">Transmembrane helix</keyword>
<reference evidence="4" key="1">
    <citation type="submission" date="2023-06" db="EMBL/GenBank/DDBJ databases">
        <title>Genome-scale phylogeny and comparative genomics of the fungal order Sordariales.</title>
        <authorList>
            <consortium name="Lawrence Berkeley National Laboratory"/>
            <person name="Hensen N."/>
            <person name="Bonometti L."/>
            <person name="Westerberg I."/>
            <person name="Brannstrom I.O."/>
            <person name="Guillou S."/>
            <person name="Cros-Aarteil S."/>
            <person name="Calhoun S."/>
            <person name="Haridas S."/>
            <person name="Kuo A."/>
            <person name="Mondo S."/>
            <person name="Pangilinan J."/>
            <person name="Riley R."/>
            <person name="Labutti K."/>
            <person name="Andreopoulos B."/>
            <person name="Lipzen A."/>
            <person name="Chen C."/>
            <person name="Yanf M."/>
            <person name="Daum C."/>
            <person name="Ng V."/>
            <person name="Clum A."/>
            <person name="Steindorff A."/>
            <person name="Ohm R."/>
            <person name="Martin F."/>
            <person name="Silar P."/>
            <person name="Natvig D."/>
            <person name="Lalanne C."/>
            <person name="Gautier V."/>
            <person name="Ament-Velasquez S.L."/>
            <person name="Kruys A."/>
            <person name="Hutchinson M.I."/>
            <person name="Powell A.J."/>
            <person name="Barry K."/>
            <person name="Miller A.N."/>
            <person name="Grigoriev I.V."/>
            <person name="Debuchy R."/>
            <person name="Gladieux P."/>
            <person name="Thoren M.H."/>
            <person name="Johannesson H."/>
        </authorList>
    </citation>
    <scope>NUCLEOTIDE SEQUENCE</scope>
    <source>
        <strain evidence="4">PSN4</strain>
    </source>
</reference>
<evidence type="ECO:0000313" key="4">
    <source>
        <dbReference type="EMBL" id="KAK1751027.1"/>
    </source>
</evidence>
<protein>
    <submittedName>
        <fullName evidence="4">Uncharacterized protein</fullName>
    </submittedName>
</protein>
<evidence type="ECO:0000313" key="5">
    <source>
        <dbReference type="Proteomes" id="UP001239445"/>
    </source>
</evidence>
<keyword evidence="3" id="KW-0732">Signal</keyword>
<name>A0AAJ0B6E0_9PEZI</name>
<evidence type="ECO:0000256" key="1">
    <source>
        <dbReference type="SAM" id="MobiDB-lite"/>
    </source>
</evidence>
<sequence>MSQYFHIILVIVAGCAAAPLKEDIQANITAVSAMAASLNGTLTEIEDPEEVDSDFKKSVHLSTALAGMVLLLFLQFHINSHGYRLGRAFWASSGNFMWVGMGVIGGLWTMLVFLSAWKWEATTPCMDDPGGSKTFARIREMEPFNYWIEPVIVYVVLLVPVMWTSVGALKNSLYTLGMLSLAAGILLFHTLQDYPFHLDLPHRYHMDDIRMALPTKLEYGIVYVLPSRWHGFEAVYSPRIDSEHADIEAQRHFFEPLDSVLDDKDSNEQWTLQKCRNAIRRTIDARIRVIEEDEKMLTDLALWLYCERLVPPDDVKPEQEPKKIRKWRYSPLMTRGSVRRDDARTLVGRDVAMALLLWETLVFYWRYNLYEPKDNREGKKDRIKTTPLRERVWRLRDPRYYGRNYNVDGLTETTTNLPSPAASLGTKTMGKYREDHPLGGLLEAVGEVYRLLGDPDNDPQTKYQARNSTNDNPRRKAGMAVEKTKANENSELVGIGRNEMINFLLSFHGKPLPQRSVLPGVIPESMTVEEYAKRVWQQCWEAYPCTFGALCLWTTVWYFDMGNDKGLHTTPLVPAGELKGFPTYGPDYMSTWRMQWRHTWHTALVCQLVIMLPTVVSTFFSLMPMG</sequence>
<evidence type="ECO:0000256" key="2">
    <source>
        <dbReference type="SAM" id="Phobius"/>
    </source>
</evidence>
<accession>A0AAJ0B6E0</accession>
<feature type="signal peptide" evidence="3">
    <location>
        <begin position="1"/>
        <end position="17"/>
    </location>
</feature>
<feature type="transmembrane region" description="Helical" evidence="2">
    <location>
        <begin position="59"/>
        <end position="76"/>
    </location>
</feature>
<dbReference type="EMBL" id="MU839843">
    <property type="protein sequence ID" value="KAK1751027.1"/>
    <property type="molecule type" value="Genomic_DNA"/>
</dbReference>
<keyword evidence="5" id="KW-1185">Reference proteome</keyword>
<feature type="region of interest" description="Disordered" evidence="1">
    <location>
        <begin position="455"/>
        <end position="476"/>
    </location>
</feature>
<dbReference type="Proteomes" id="UP001239445">
    <property type="component" value="Unassembled WGS sequence"/>
</dbReference>
<gene>
    <name evidence="4" type="ORF">QBC47DRAFT_406285</name>
</gene>
<keyword evidence="2" id="KW-0472">Membrane</keyword>